<dbReference type="Gene3D" id="1.10.260.40">
    <property type="entry name" value="lambda repressor-like DNA-binding domains"/>
    <property type="match status" value="1"/>
</dbReference>
<dbReference type="EMBL" id="SKFG01000002">
    <property type="protein sequence ID" value="TCZ80178.1"/>
    <property type="molecule type" value="Genomic_DNA"/>
</dbReference>
<accession>A0A4R4EP75</accession>
<reference evidence="2 3" key="1">
    <citation type="submission" date="2019-03" db="EMBL/GenBank/DDBJ databases">
        <authorList>
            <person name="Kim M.K.M."/>
        </authorList>
    </citation>
    <scope>NUCLEOTIDE SEQUENCE [LARGE SCALE GENOMIC DNA]</scope>
    <source>
        <strain evidence="2 3">18JY21-1</strain>
    </source>
</reference>
<protein>
    <recommendedName>
        <fullName evidence="1">HTH cro/C1-type domain-containing protein</fullName>
    </recommendedName>
</protein>
<evidence type="ECO:0000259" key="1">
    <source>
        <dbReference type="Pfam" id="PF13443"/>
    </source>
</evidence>
<comment type="caution">
    <text evidence="2">The sequence shown here is derived from an EMBL/GenBank/DDBJ whole genome shotgun (WGS) entry which is preliminary data.</text>
</comment>
<dbReference type="Pfam" id="PF13443">
    <property type="entry name" value="HTH_26"/>
    <property type="match status" value="1"/>
</dbReference>
<dbReference type="AlphaFoldDB" id="A0A4R4EP75"/>
<dbReference type="GO" id="GO:0003677">
    <property type="term" value="F:DNA binding"/>
    <property type="evidence" value="ECO:0007669"/>
    <property type="project" value="InterPro"/>
</dbReference>
<dbReference type="OrthoDB" id="1904300at2"/>
<proteinExistence type="predicted"/>
<feature type="domain" description="HTH cro/C1-type" evidence="1">
    <location>
        <begin position="15"/>
        <end position="62"/>
    </location>
</feature>
<organism evidence="2 3">
    <name type="scientific">Paenibacillus albiflavus</name>
    <dbReference type="NCBI Taxonomy" id="2545760"/>
    <lineage>
        <taxon>Bacteria</taxon>
        <taxon>Bacillati</taxon>
        <taxon>Bacillota</taxon>
        <taxon>Bacilli</taxon>
        <taxon>Bacillales</taxon>
        <taxon>Paenibacillaceae</taxon>
        <taxon>Paenibacillus</taxon>
    </lineage>
</organism>
<dbReference type="InterPro" id="IPR001387">
    <property type="entry name" value="Cro/C1-type_HTH"/>
</dbReference>
<evidence type="ECO:0000313" key="2">
    <source>
        <dbReference type="EMBL" id="TCZ80178.1"/>
    </source>
</evidence>
<name>A0A4R4EP75_9BACL</name>
<dbReference type="Proteomes" id="UP000295418">
    <property type="component" value="Unassembled WGS sequence"/>
</dbReference>
<dbReference type="RefSeq" id="WP_132416825.1">
    <property type="nucleotide sequence ID" value="NZ_SKFG01000002.1"/>
</dbReference>
<sequence>METTIGIQTMTILQYLALIHQVSYTSVCKVVGLSPQQFNDWVKKRRPVPLERLQVLADYFKVEANLLIDHNYYLRDLTPESKVDVQILYLTQKLNSGEESDETEAYQNKLAKLQVEKYKQALITRFTAILHMPNDDIPKLCEAFLHQIENGNENELCRLLQEKEG</sequence>
<dbReference type="InterPro" id="IPR010982">
    <property type="entry name" value="Lambda_DNA-bd_dom_sf"/>
</dbReference>
<keyword evidence="3" id="KW-1185">Reference proteome</keyword>
<dbReference type="CDD" id="cd00093">
    <property type="entry name" value="HTH_XRE"/>
    <property type="match status" value="1"/>
</dbReference>
<gene>
    <name evidence="2" type="ORF">E0485_04835</name>
</gene>
<evidence type="ECO:0000313" key="3">
    <source>
        <dbReference type="Proteomes" id="UP000295418"/>
    </source>
</evidence>
<dbReference type="SUPFAM" id="SSF47413">
    <property type="entry name" value="lambda repressor-like DNA-binding domains"/>
    <property type="match status" value="1"/>
</dbReference>